<keyword evidence="5" id="KW-0653">Protein transport</keyword>
<dbReference type="PANTHER" id="PTHR23198:SF6">
    <property type="entry name" value="NUCLEAR PORE COMPLEX PROTEIN NUP98-NUP96"/>
    <property type="match status" value="1"/>
</dbReference>
<evidence type="ECO:0000256" key="2">
    <source>
        <dbReference type="ARBA" id="ARBA00008926"/>
    </source>
</evidence>
<evidence type="ECO:0000256" key="4">
    <source>
        <dbReference type="ARBA" id="ARBA00022816"/>
    </source>
</evidence>
<dbReference type="InterPro" id="IPR037665">
    <property type="entry name" value="Nucleoporin_S59-like"/>
</dbReference>
<dbReference type="GO" id="GO:0044614">
    <property type="term" value="C:nuclear pore cytoplasmic filaments"/>
    <property type="evidence" value="ECO:0007669"/>
    <property type="project" value="TreeGrafter"/>
</dbReference>
<name>A0A0T6AXD0_9SCAR</name>
<feature type="domain" description="Peptidase S59" evidence="10">
    <location>
        <begin position="381"/>
        <end position="522"/>
    </location>
</feature>
<evidence type="ECO:0000256" key="8">
    <source>
        <dbReference type="ARBA" id="ARBA00023242"/>
    </source>
</evidence>
<dbReference type="PROSITE" id="PS51434">
    <property type="entry name" value="NUP_C"/>
    <property type="match status" value="1"/>
</dbReference>
<sequence>MIVISDDTSTDDQRNEPSPDLLHFAYEEMINTPYETVQVFNVANPTPVTANVIVTPYPDYLSRLPFSSPSDNEDTTEYDPPINEVFQHIEKLLASQANMDFFNNDQHHDAGPSKSRQPNQTRDPRLAASRSGRSGEGRPSSQTQRLRLAKEKTSVLRQYHDESYPASKPNRSKQYGVAVEAPIASESSTSKANDNSYYGFVFATNILSYGSPNSSPIKIDFSSPIAEFNKWWNDNCKYFYKSEEAAQKRYRLARAIIEHSISRNDENPSEDAFNNTSFNSSMQQVQSPPIITDQILSSPLPIRPIPRIALKEVQTGLYDLFKKIRENYPGCMEGASNLYPNAYRSPNHVSAFVPNPPRKRPVRRELFPDPPVDMCGVTLSREDYYTIPAVKDLAFHKSLDDRCIIEGFIVGRIDYGHVYFPEPIDVTGLNLDEIVHFEIGAITMYPNEDQTPPVGEGLNRPAHVSLENVFPKSESGIEIRDVKALLHMDYTRTLRSICERNDLKFISYIPENGSWIFTVDHFCTYGLKENGSNEGRQAENIAAINSEKDEFFGKFREMQLY</sequence>
<dbReference type="GO" id="GO:0051028">
    <property type="term" value="P:mRNA transport"/>
    <property type="evidence" value="ECO:0007669"/>
    <property type="project" value="UniProtKB-KW"/>
</dbReference>
<comment type="similarity">
    <text evidence="2">Belongs to the nucleoporin GLFG family.</text>
</comment>
<dbReference type="AlphaFoldDB" id="A0A0T6AXD0"/>
<dbReference type="Proteomes" id="UP000051574">
    <property type="component" value="Unassembled WGS sequence"/>
</dbReference>
<keyword evidence="12" id="KW-1185">Reference proteome</keyword>
<evidence type="ECO:0000259" key="10">
    <source>
        <dbReference type="PROSITE" id="PS51434"/>
    </source>
</evidence>
<accession>A0A0T6AXD0</accession>
<dbReference type="PANTHER" id="PTHR23198">
    <property type="entry name" value="NUCLEOPORIN"/>
    <property type="match status" value="1"/>
</dbReference>
<dbReference type="InterPro" id="IPR007230">
    <property type="entry name" value="Nup98_auto-Pept-S59_dom"/>
</dbReference>
<dbReference type="Gene3D" id="3.30.1610.10">
    <property type="entry name" value="Peptidase S59, nucleoporin"/>
    <property type="match status" value="1"/>
</dbReference>
<dbReference type="Pfam" id="PF04096">
    <property type="entry name" value="Nucleoporin2"/>
    <property type="match status" value="1"/>
</dbReference>
<evidence type="ECO:0000256" key="3">
    <source>
        <dbReference type="ARBA" id="ARBA00022448"/>
    </source>
</evidence>
<comment type="subcellular location">
    <subcellularLocation>
        <location evidence="1">Nucleus</location>
        <location evidence="1">Nuclear pore complex</location>
    </subcellularLocation>
</comment>
<dbReference type="EMBL" id="LJIG01022577">
    <property type="protein sequence ID" value="KRT79833.1"/>
    <property type="molecule type" value="Genomic_DNA"/>
</dbReference>
<dbReference type="SUPFAM" id="SSF82215">
    <property type="entry name" value="C-terminal autoproteolytic domain of nucleoporin nup98"/>
    <property type="match status" value="1"/>
</dbReference>
<organism evidence="11 12">
    <name type="scientific">Oryctes borbonicus</name>
    <dbReference type="NCBI Taxonomy" id="1629725"/>
    <lineage>
        <taxon>Eukaryota</taxon>
        <taxon>Metazoa</taxon>
        <taxon>Ecdysozoa</taxon>
        <taxon>Arthropoda</taxon>
        <taxon>Hexapoda</taxon>
        <taxon>Insecta</taxon>
        <taxon>Pterygota</taxon>
        <taxon>Neoptera</taxon>
        <taxon>Endopterygota</taxon>
        <taxon>Coleoptera</taxon>
        <taxon>Polyphaga</taxon>
        <taxon>Scarabaeiformia</taxon>
        <taxon>Scarabaeidae</taxon>
        <taxon>Dynastinae</taxon>
        <taxon>Oryctes</taxon>
    </lineage>
</organism>
<dbReference type="GO" id="GO:0017056">
    <property type="term" value="F:structural constituent of nuclear pore"/>
    <property type="evidence" value="ECO:0007669"/>
    <property type="project" value="InterPro"/>
</dbReference>
<reference evidence="11 12" key="1">
    <citation type="submission" date="2015-09" db="EMBL/GenBank/DDBJ databases">
        <title>Draft genome of the scarab beetle Oryctes borbonicus.</title>
        <authorList>
            <person name="Meyer J.M."/>
            <person name="Markov G.V."/>
            <person name="Baskaran P."/>
            <person name="Herrmann M."/>
            <person name="Sommer R.J."/>
            <person name="Roedelsperger C."/>
        </authorList>
    </citation>
    <scope>NUCLEOTIDE SEQUENCE [LARGE SCALE GENOMIC DNA]</scope>
    <source>
        <strain evidence="11">OB123</strain>
        <tissue evidence="11">Whole animal</tissue>
    </source>
</reference>
<proteinExistence type="inferred from homology"/>
<dbReference type="GO" id="GO:0000973">
    <property type="term" value="P:post-transcriptional tethering of RNA polymerase II gene DNA at nuclear periphery"/>
    <property type="evidence" value="ECO:0007669"/>
    <property type="project" value="TreeGrafter"/>
</dbReference>
<feature type="compositionally biased region" description="Low complexity" evidence="9">
    <location>
        <begin position="129"/>
        <end position="141"/>
    </location>
</feature>
<keyword evidence="7" id="KW-0906">Nuclear pore complex</keyword>
<protein>
    <recommendedName>
        <fullName evidence="10">Peptidase S59 domain-containing protein</fullName>
    </recommendedName>
</protein>
<comment type="caution">
    <text evidence="11">The sequence shown here is derived from an EMBL/GenBank/DDBJ whole genome shotgun (WGS) entry which is preliminary data.</text>
</comment>
<feature type="region of interest" description="Disordered" evidence="9">
    <location>
        <begin position="102"/>
        <end position="148"/>
    </location>
</feature>
<dbReference type="InterPro" id="IPR036903">
    <property type="entry name" value="Nup98_auto-Pept-S59_dom_sf"/>
</dbReference>
<dbReference type="GO" id="GO:0034398">
    <property type="term" value="P:telomere tethering at nuclear periphery"/>
    <property type="evidence" value="ECO:0007669"/>
    <property type="project" value="TreeGrafter"/>
</dbReference>
<evidence type="ECO:0000256" key="1">
    <source>
        <dbReference type="ARBA" id="ARBA00004567"/>
    </source>
</evidence>
<dbReference type="OrthoDB" id="3797628at2759"/>
<evidence type="ECO:0000256" key="6">
    <source>
        <dbReference type="ARBA" id="ARBA00023010"/>
    </source>
</evidence>
<dbReference type="GO" id="GO:0003723">
    <property type="term" value="F:RNA binding"/>
    <property type="evidence" value="ECO:0007669"/>
    <property type="project" value="TreeGrafter"/>
</dbReference>
<evidence type="ECO:0000256" key="7">
    <source>
        <dbReference type="ARBA" id="ARBA00023132"/>
    </source>
</evidence>
<dbReference type="GO" id="GO:0006405">
    <property type="term" value="P:RNA export from nucleus"/>
    <property type="evidence" value="ECO:0007669"/>
    <property type="project" value="TreeGrafter"/>
</dbReference>
<evidence type="ECO:0000313" key="11">
    <source>
        <dbReference type="EMBL" id="KRT79833.1"/>
    </source>
</evidence>
<keyword evidence="4" id="KW-0509">mRNA transport</keyword>
<keyword evidence="8" id="KW-0539">Nucleus</keyword>
<keyword evidence="3" id="KW-0813">Transport</keyword>
<evidence type="ECO:0000256" key="9">
    <source>
        <dbReference type="SAM" id="MobiDB-lite"/>
    </source>
</evidence>
<evidence type="ECO:0000313" key="12">
    <source>
        <dbReference type="Proteomes" id="UP000051574"/>
    </source>
</evidence>
<dbReference type="GO" id="GO:0006606">
    <property type="term" value="P:protein import into nucleus"/>
    <property type="evidence" value="ECO:0007669"/>
    <property type="project" value="TreeGrafter"/>
</dbReference>
<gene>
    <name evidence="11" type="ORF">AMK59_6787</name>
</gene>
<keyword evidence="6" id="KW-0811">Translocation</keyword>
<dbReference type="GO" id="GO:0008139">
    <property type="term" value="F:nuclear localization sequence binding"/>
    <property type="evidence" value="ECO:0007669"/>
    <property type="project" value="TreeGrafter"/>
</dbReference>
<evidence type="ECO:0000256" key="5">
    <source>
        <dbReference type="ARBA" id="ARBA00022927"/>
    </source>
</evidence>